<evidence type="ECO:0000313" key="2">
    <source>
        <dbReference type="Proteomes" id="UP000600565"/>
    </source>
</evidence>
<accession>A0ABR8XN88</accession>
<gene>
    <name evidence="1" type="ORF">H9632_10000</name>
</gene>
<reference evidence="1 2" key="1">
    <citation type="submission" date="2020-08" db="EMBL/GenBank/DDBJ databases">
        <title>A Genomic Blueprint of the Chicken Gut Microbiome.</title>
        <authorList>
            <person name="Gilroy R."/>
            <person name="Ravi A."/>
            <person name="Getino M."/>
            <person name="Pursley I."/>
            <person name="Horton D.L."/>
            <person name="Alikhan N.-F."/>
            <person name="Baker D."/>
            <person name="Gharbi K."/>
            <person name="Hall N."/>
            <person name="Watson M."/>
            <person name="Adriaenssens E.M."/>
            <person name="Foster-Nyarko E."/>
            <person name="Jarju S."/>
            <person name="Secka A."/>
            <person name="Antonio M."/>
            <person name="Oren A."/>
            <person name="Chaudhuri R."/>
            <person name="La Ragione R.M."/>
            <person name="Hildebrand F."/>
            <person name="Pallen M.J."/>
        </authorList>
    </citation>
    <scope>NUCLEOTIDE SEQUENCE [LARGE SCALE GENOMIC DNA]</scope>
    <source>
        <strain evidence="1 2">Sa1YVA6</strain>
    </source>
</reference>
<organism evidence="1 2">
    <name type="scientific">Solibacillus merdavium</name>
    <dbReference type="NCBI Taxonomy" id="2762218"/>
    <lineage>
        <taxon>Bacteria</taxon>
        <taxon>Bacillati</taxon>
        <taxon>Bacillota</taxon>
        <taxon>Bacilli</taxon>
        <taxon>Bacillales</taxon>
        <taxon>Caryophanaceae</taxon>
        <taxon>Solibacillus</taxon>
    </lineage>
</organism>
<dbReference type="EMBL" id="JACSPW010000008">
    <property type="protein sequence ID" value="MBD8033402.1"/>
    <property type="molecule type" value="Genomic_DNA"/>
</dbReference>
<dbReference type="Proteomes" id="UP000600565">
    <property type="component" value="Unassembled WGS sequence"/>
</dbReference>
<evidence type="ECO:0000313" key="1">
    <source>
        <dbReference type="EMBL" id="MBD8033402.1"/>
    </source>
</evidence>
<name>A0ABR8XN88_9BACL</name>
<proteinExistence type="predicted"/>
<keyword evidence="2" id="KW-1185">Reference proteome</keyword>
<comment type="caution">
    <text evidence="1">The sequence shown here is derived from an EMBL/GenBank/DDBJ whole genome shotgun (WGS) entry which is preliminary data.</text>
</comment>
<protein>
    <submittedName>
        <fullName evidence="1">Uncharacterized protein</fullName>
    </submittedName>
</protein>
<sequence>MFNPSILQENNPFYEIDVFFGVEEYPSFVSIILDKEKCSVTISLNEPENEFAEITLEDNVEIIRVTFESLYAATEYYNNMRNPMNINNIVKNYKSKEQ</sequence>
<dbReference type="RefSeq" id="WP_191703958.1">
    <property type="nucleotide sequence ID" value="NZ_JACSPW010000008.1"/>
</dbReference>